<name>A0A7H8MV87_STRMI</name>
<accession>A0A7H8MV87</accession>
<evidence type="ECO:0000313" key="2">
    <source>
        <dbReference type="EMBL" id="QKW46079.1"/>
    </source>
</evidence>
<dbReference type="EMBL" id="CP054926">
    <property type="protein sequence ID" value="QKW46079.1"/>
    <property type="molecule type" value="Genomic_DNA"/>
</dbReference>
<evidence type="ECO:0000256" key="1">
    <source>
        <dbReference type="SAM" id="MobiDB-lite"/>
    </source>
</evidence>
<dbReference type="GeneID" id="87635121"/>
<sequence>MRMGAGHRAGRLGACSGVALLVLLAVLVHVLACAHGPALAGEGRADSIAAASGPSCDRPPPPRTYPPGQAPQPAGDGYRPCLSGDEPSVQVPRGMEQADAAGCDELPGVPSGAGVDQGPGRPPPTWSGGLPAQQKRACLGVWRT</sequence>
<reference evidence="2 3" key="1">
    <citation type="submission" date="2020-06" db="EMBL/GenBank/DDBJ databases">
        <title>Genome mining for natural products.</title>
        <authorList>
            <person name="Zhang B."/>
            <person name="Shi J."/>
            <person name="Ge H."/>
        </authorList>
    </citation>
    <scope>NUCLEOTIDE SEQUENCE [LARGE SCALE GENOMIC DNA]</scope>
    <source>
        <strain evidence="2 3">NA06532</strain>
    </source>
</reference>
<dbReference type="RefSeq" id="WP_176144799.1">
    <property type="nucleotide sequence ID" value="NZ_CP054926.1"/>
</dbReference>
<protein>
    <submittedName>
        <fullName evidence="2">Uncharacterized protein</fullName>
    </submittedName>
</protein>
<feature type="region of interest" description="Disordered" evidence="1">
    <location>
        <begin position="47"/>
        <end position="144"/>
    </location>
</feature>
<dbReference type="Proteomes" id="UP000509345">
    <property type="component" value="Chromosome"/>
</dbReference>
<dbReference type="AlphaFoldDB" id="A0A7H8MV87"/>
<organism evidence="2 3">
    <name type="scientific">Streptomyces microflavus</name>
    <name type="common">Streptomyces lipmanii</name>
    <dbReference type="NCBI Taxonomy" id="1919"/>
    <lineage>
        <taxon>Bacteria</taxon>
        <taxon>Bacillati</taxon>
        <taxon>Actinomycetota</taxon>
        <taxon>Actinomycetes</taxon>
        <taxon>Kitasatosporales</taxon>
        <taxon>Streptomycetaceae</taxon>
        <taxon>Streptomyces</taxon>
    </lineage>
</organism>
<evidence type="ECO:0000313" key="3">
    <source>
        <dbReference type="Proteomes" id="UP000509345"/>
    </source>
</evidence>
<proteinExistence type="predicted"/>
<feature type="compositionally biased region" description="Pro residues" evidence="1">
    <location>
        <begin position="57"/>
        <end position="70"/>
    </location>
</feature>
<gene>
    <name evidence="2" type="ORF">HUT09_28040</name>
</gene>